<evidence type="ECO:0000313" key="2">
    <source>
        <dbReference type="EMBL" id="MFC0050780.1"/>
    </source>
</evidence>
<sequence>MKKSLLSAALLLGAMATGTAQAADMECRVGTTQNSGWSSYCFGMNFSMNYTPVTAYFRIQNLAAPVAQVIWQGGQNCSATSTSCNFKITPYQEHVVSAIVLYTNGTYESVSATAQFETGF</sequence>
<gene>
    <name evidence="2" type="ORF">ACFFJP_21055</name>
</gene>
<keyword evidence="3" id="KW-1185">Reference proteome</keyword>
<feature type="chain" id="PRO_5047341387" evidence="1">
    <location>
        <begin position="23"/>
        <end position="120"/>
    </location>
</feature>
<feature type="signal peptide" evidence="1">
    <location>
        <begin position="1"/>
        <end position="22"/>
    </location>
</feature>
<evidence type="ECO:0000256" key="1">
    <source>
        <dbReference type="SAM" id="SignalP"/>
    </source>
</evidence>
<reference evidence="2 3" key="1">
    <citation type="submission" date="2024-09" db="EMBL/GenBank/DDBJ databases">
        <authorList>
            <person name="Sun Q."/>
            <person name="Mori K."/>
        </authorList>
    </citation>
    <scope>NUCLEOTIDE SEQUENCE [LARGE SCALE GENOMIC DNA]</scope>
    <source>
        <strain evidence="2 3">KCTC 23315</strain>
    </source>
</reference>
<accession>A0ABV6BIT2</accession>
<organism evidence="2 3">
    <name type="scientific">Rheinheimera tilapiae</name>
    <dbReference type="NCBI Taxonomy" id="875043"/>
    <lineage>
        <taxon>Bacteria</taxon>
        <taxon>Pseudomonadati</taxon>
        <taxon>Pseudomonadota</taxon>
        <taxon>Gammaproteobacteria</taxon>
        <taxon>Chromatiales</taxon>
        <taxon>Chromatiaceae</taxon>
        <taxon>Rheinheimera</taxon>
    </lineage>
</organism>
<dbReference type="RefSeq" id="WP_377249032.1">
    <property type="nucleotide sequence ID" value="NZ_JBHLXP010000011.1"/>
</dbReference>
<comment type="caution">
    <text evidence="2">The sequence shown here is derived from an EMBL/GenBank/DDBJ whole genome shotgun (WGS) entry which is preliminary data.</text>
</comment>
<keyword evidence="1" id="KW-0732">Signal</keyword>
<dbReference type="EMBL" id="JBHLXP010000011">
    <property type="protein sequence ID" value="MFC0050780.1"/>
    <property type="molecule type" value="Genomic_DNA"/>
</dbReference>
<evidence type="ECO:0000313" key="3">
    <source>
        <dbReference type="Proteomes" id="UP001589813"/>
    </source>
</evidence>
<name>A0ABV6BIT2_9GAMM</name>
<proteinExistence type="predicted"/>
<protein>
    <submittedName>
        <fullName evidence="2">Uncharacterized protein</fullName>
    </submittedName>
</protein>
<dbReference type="Proteomes" id="UP001589813">
    <property type="component" value="Unassembled WGS sequence"/>
</dbReference>